<dbReference type="OrthoDB" id="9793828at2"/>
<feature type="transmembrane region" description="Helical" evidence="6">
    <location>
        <begin position="24"/>
        <end position="46"/>
    </location>
</feature>
<gene>
    <name evidence="7" type="ORF">C5L31_000644</name>
</gene>
<comment type="similarity">
    <text evidence="2 6">Belongs to the BI1 family.</text>
</comment>
<evidence type="ECO:0000256" key="6">
    <source>
        <dbReference type="RuleBase" id="RU004379"/>
    </source>
</evidence>
<comment type="subcellular location">
    <subcellularLocation>
        <location evidence="1">Membrane</location>
        <topology evidence="1">Multi-pass membrane protein</topology>
    </subcellularLocation>
</comment>
<accession>A0A4R5NMI2</accession>
<keyword evidence="8" id="KW-1185">Reference proteome</keyword>
<evidence type="ECO:0000256" key="1">
    <source>
        <dbReference type="ARBA" id="ARBA00004141"/>
    </source>
</evidence>
<evidence type="ECO:0000256" key="4">
    <source>
        <dbReference type="ARBA" id="ARBA00022989"/>
    </source>
</evidence>
<evidence type="ECO:0008006" key="9">
    <source>
        <dbReference type="Google" id="ProtNLM"/>
    </source>
</evidence>
<sequence>MNNYDGRRVVNADVGLNAFMTKMFAWMGLAVLVSAGTSFAITQFFPNFMTNFSGGMIWIPLIIWFVFPFLISSQAMKNTGLSFIFLMIYAMISGGVFSIYTLIYTSTSIASAFVASAAVFLVMAGFGAVTKRDLTKLGTQATAALIALIVVMIINLFIQSSWISMAFSAIAIIIFTILTATDTQRMKKLYMQNSGQVSVSGLAIMGALQLYLDFVNLFLNMLQIFGGIGGNRN</sequence>
<organism evidence="7 8">
    <name type="scientific">Secundilactobacillus malefermentans</name>
    <dbReference type="NCBI Taxonomy" id="176292"/>
    <lineage>
        <taxon>Bacteria</taxon>
        <taxon>Bacillati</taxon>
        <taxon>Bacillota</taxon>
        <taxon>Bacilli</taxon>
        <taxon>Lactobacillales</taxon>
        <taxon>Lactobacillaceae</taxon>
        <taxon>Secundilactobacillus</taxon>
    </lineage>
</organism>
<feature type="transmembrane region" description="Helical" evidence="6">
    <location>
        <begin position="109"/>
        <end position="129"/>
    </location>
</feature>
<comment type="caution">
    <text evidence="7">The sequence shown here is derived from an EMBL/GenBank/DDBJ whole genome shotgun (WGS) entry which is preliminary data.</text>
</comment>
<evidence type="ECO:0000256" key="2">
    <source>
        <dbReference type="ARBA" id="ARBA00010350"/>
    </source>
</evidence>
<dbReference type="GO" id="GO:0016020">
    <property type="term" value="C:membrane"/>
    <property type="evidence" value="ECO:0007669"/>
    <property type="project" value="UniProtKB-SubCell"/>
</dbReference>
<evidence type="ECO:0000313" key="7">
    <source>
        <dbReference type="EMBL" id="TDG75868.1"/>
    </source>
</evidence>
<feature type="transmembrane region" description="Helical" evidence="6">
    <location>
        <begin position="83"/>
        <end position="103"/>
    </location>
</feature>
<keyword evidence="5 6" id="KW-0472">Membrane</keyword>
<protein>
    <recommendedName>
        <fullName evidence="9">BAX inhibitor (BI)-1/YccA family protein</fullName>
    </recommendedName>
</protein>
<evidence type="ECO:0000313" key="8">
    <source>
        <dbReference type="Proteomes" id="UP000294854"/>
    </source>
</evidence>
<proteinExistence type="inferred from homology"/>
<dbReference type="InterPro" id="IPR006214">
    <property type="entry name" value="Bax_inhibitor_1-related"/>
</dbReference>
<keyword evidence="4 6" id="KW-1133">Transmembrane helix</keyword>
<dbReference type="STRING" id="1122149.FD44_GL000689"/>
<keyword evidence="3 6" id="KW-0812">Transmembrane</keyword>
<dbReference type="EMBL" id="PUFO01000063">
    <property type="protein sequence ID" value="TDG75868.1"/>
    <property type="molecule type" value="Genomic_DNA"/>
</dbReference>
<evidence type="ECO:0000256" key="3">
    <source>
        <dbReference type="ARBA" id="ARBA00022692"/>
    </source>
</evidence>
<dbReference type="PANTHER" id="PTHR23291">
    <property type="entry name" value="BAX INHIBITOR-RELATED"/>
    <property type="match status" value="1"/>
</dbReference>
<dbReference type="PANTHER" id="PTHR23291:SF50">
    <property type="entry name" value="PROTEIN LIFEGUARD 4"/>
    <property type="match status" value="1"/>
</dbReference>
<reference evidence="7 8" key="1">
    <citation type="journal article" date="2019" name="Appl. Microbiol. Biotechnol.">
        <title>Uncovering carbohydrate metabolism through a genotype-phenotype association study of 56 lactic acid bacteria genomes.</title>
        <authorList>
            <person name="Buron-Moles G."/>
            <person name="Chailyan A."/>
            <person name="Dolejs I."/>
            <person name="Forster J."/>
            <person name="Miks M.H."/>
        </authorList>
    </citation>
    <scope>NUCLEOTIDE SEQUENCE [LARGE SCALE GENOMIC DNA]</scope>
    <source>
        <strain evidence="7 8">ATCC 49373</strain>
    </source>
</reference>
<evidence type="ECO:0000256" key="5">
    <source>
        <dbReference type="ARBA" id="ARBA00023136"/>
    </source>
</evidence>
<dbReference type="Pfam" id="PF01027">
    <property type="entry name" value="Bax1-I"/>
    <property type="match status" value="1"/>
</dbReference>
<feature type="transmembrane region" description="Helical" evidence="6">
    <location>
        <begin position="164"/>
        <end position="181"/>
    </location>
</feature>
<feature type="transmembrane region" description="Helical" evidence="6">
    <location>
        <begin position="52"/>
        <end position="71"/>
    </location>
</feature>
<dbReference type="CDD" id="cd10432">
    <property type="entry name" value="BI-1-like_bacterial"/>
    <property type="match status" value="1"/>
</dbReference>
<feature type="transmembrane region" description="Helical" evidence="6">
    <location>
        <begin position="141"/>
        <end position="158"/>
    </location>
</feature>
<dbReference type="RefSeq" id="WP_010619972.1">
    <property type="nucleotide sequence ID" value="NZ_CP042371.1"/>
</dbReference>
<name>A0A4R5NMI2_9LACO</name>
<dbReference type="Proteomes" id="UP000294854">
    <property type="component" value="Unassembled WGS sequence"/>
</dbReference>
<dbReference type="AlphaFoldDB" id="A0A4R5NMI2"/>